<accession>A0ACB8BRE7</accession>
<organism evidence="1 2">
    <name type="scientific">Leucogyrophana mollusca</name>
    <dbReference type="NCBI Taxonomy" id="85980"/>
    <lineage>
        <taxon>Eukaryota</taxon>
        <taxon>Fungi</taxon>
        <taxon>Dikarya</taxon>
        <taxon>Basidiomycota</taxon>
        <taxon>Agaricomycotina</taxon>
        <taxon>Agaricomycetes</taxon>
        <taxon>Agaricomycetidae</taxon>
        <taxon>Boletales</taxon>
        <taxon>Boletales incertae sedis</taxon>
        <taxon>Leucogyrophana</taxon>
    </lineage>
</organism>
<comment type="caution">
    <text evidence="1">The sequence shown here is derived from an EMBL/GenBank/DDBJ whole genome shotgun (WGS) entry which is preliminary data.</text>
</comment>
<protein>
    <submittedName>
        <fullName evidence="1">Uncharacterized protein</fullName>
    </submittedName>
</protein>
<gene>
    <name evidence="1" type="ORF">BV22DRAFT_1061582</name>
</gene>
<name>A0ACB8BRE7_9AGAM</name>
<evidence type="ECO:0000313" key="2">
    <source>
        <dbReference type="Proteomes" id="UP000790709"/>
    </source>
</evidence>
<proteinExistence type="predicted"/>
<dbReference type="EMBL" id="MU266371">
    <property type="protein sequence ID" value="KAH7927158.1"/>
    <property type="molecule type" value="Genomic_DNA"/>
</dbReference>
<reference evidence="1" key="1">
    <citation type="journal article" date="2021" name="New Phytol.">
        <title>Evolutionary innovations through gain and loss of genes in the ectomycorrhizal Boletales.</title>
        <authorList>
            <person name="Wu G."/>
            <person name="Miyauchi S."/>
            <person name="Morin E."/>
            <person name="Kuo A."/>
            <person name="Drula E."/>
            <person name="Varga T."/>
            <person name="Kohler A."/>
            <person name="Feng B."/>
            <person name="Cao Y."/>
            <person name="Lipzen A."/>
            <person name="Daum C."/>
            <person name="Hundley H."/>
            <person name="Pangilinan J."/>
            <person name="Johnson J."/>
            <person name="Barry K."/>
            <person name="LaButti K."/>
            <person name="Ng V."/>
            <person name="Ahrendt S."/>
            <person name="Min B."/>
            <person name="Choi I.G."/>
            <person name="Park H."/>
            <person name="Plett J.M."/>
            <person name="Magnuson J."/>
            <person name="Spatafora J.W."/>
            <person name="Nagy L.G."/>
            <person name="Henrissat B."/>
            <person name="Grigoriev I.V."/>
            <person name="Yang Z.L."/>
            <person name="Xu J."/>
            <person name="Martin F.M."/>
        </authorList>
    </citation>
    <scope>NUCLEOTIDE SEQUENCE</scope>
    <source>
        <strain evidence="1">KUC20120723A-06</strain>
    </source>
</reference>
<keyword evidence="2" id="KW-1185">Reference proteome</keyword>
<dbReference type="Proteomes" id="UP000790709">
    <property type="component" value="Unassembled WGS sequence"/>
</dbReference>
<sequence>MQGTLNGVALKPFLRALTCLSKYGDELVIHADSNYFSLSATNSSLSAYCRFKFSKRFFSKYRVGAAEGSSRPGEPQDVKGQLLSKTLLSILKHHTNEKAVERCELSIVEGFPQADQEPNEDQDTLESRLIVRLYCKYGIVKTHRLPLLIPTSLLTPGIPDASNESRLTIGPRAIKDITEHFPSGRGTKSDPQLIWTFGDNDVEVKSLESSIDTKGKAQLSTELTISADEFDVYDVFQTPITIAFHLREFNATIAYAESMTLPIDLRFTDPAAPLFIDVEGDESESLFVVSTSQIHVPQAQIPSNPPSNNHGNNPKKRPHPNEEEEVLRQRSETPRAEKLKKSMKAVQRTETVASGSHDARSMPPPSFIPHQQPLTPQGSHPPVSQSGEVGRADGGNQLFFPESSQPAPNYVSANEQSPARGGTPLFFPLSQLSQADDEVIRASGLGLESMNAEELQAMLESEGVEVAFDFGSQRVKVEDGSDAAGDSLELIDDADAEFGPTQDEAELL</sequence>
<evidence type="ECO:0000313" key="1">
    <source>
        <dbReference type="EMBL" id="KAH7927158.1"/>
    </source>
</evidence>